<feature type="compositionally biased region" description="Polar residues" evidence="1">
    <location>
        <begin position="1343"/>
        <end position="1353"/>
    </location>
</feature>
<dbReference type="InterPro" id="IPR027417">
    <property type="entry name" value="P-loop_NTPase"/>
</dbReference>
<sequence>MGRAAAAGLLCGAAATAGGGSLARGGACWASSWRTSGATQEAVPRLLRRGARSLSATAASALRAPCAGSAGLRAAPFGGAAAVGGSLALLRLSRRRRQAGGVTDGINISATVPLVRTSRASSSVAGAMKAHASPEVATEAPRQVPVVLLSGFLGAGKTSLLKHWLENAEGRIGIVVNDVGAVNIDAKLVKQSKYGGELLWSTRGGMLEGIASITVGALLSIPPCGLAIPEMAGPQFVAFASRMASSVPVVLSGDLKEDLEDELFRKGASSLQLSSWAAEEQKLMAAVAAQRRVEPTAAQSGVVRQDLARTASNGGATAQAETAQPVLVKVKDGEHQETGAAKKEAGIHDLERTTGSKASDVCEFRRPTSSDCSTAASTTSTPTYTGSTCVSRVTCPSQGSSEMSDARELLTPEGPLAEHPTLSIPTEEQPEEPPVMAAQQMAMAGRALGLLELRSYLSFHCLHVHTRTENDKNQQVQRCWFRAAAIVDALFSQTAAASALSLGTRAGLSLACMAAAEIVLKMEDATRDKDLTQMSRPEVKSQERAVLQVLRWHRLDLPTVNSWMDLFETRLSVLGGQDPEDNSCAHALCVAALALAEQVVLKGFMQANFLTPQRLASVVLLMVFLSKGLLTSQLLLSQLRPSQPLAQHVDRDEESATMPQPPIISAPPASSDHIGDACSRDGAILQQLSWVVGISSQQLSLVKMKQLPRRIGACKALHFARRRVNNQTDRVKTFVAMHNEKHAVRKADHFAADKHRKVKGTGRYRSWLPSAMLRATNPGNVFAKFLSVLVQRRDHARCESPLAHYTFILPPATLERTTAVGIWGGICAKQPVPIHRSNGLLVAGLFPTLPANSLRLWKLCDQRQFCAAGVMQNGSAFYDLLTHAKHIVNTTLEISYTRPDPAVRARNMALLNATYLRQDSEDIDGVDPSRLESANYLLDTDTGPWDIEALTHHCKFGCCRSVEESRVKVKAKKSEDTIATQYLDIVEGAASAKDLHFKTAGARSNKSWRFLSSEGITFKIALGLTLMRPFENIMYTFFAWQQKQAHLSKDACNLPIVIMATMSASPAAAAMHTFCVMLSSSLEEINEQGSLDAYLATFIPISLPKPVPAWWGADSFWYILSCMGQLKHRLIDPYLVYPLRLSLMLNHSLGVDVLMKEAINFYDVNNKRCAECDDAYFSKALKTHVASPSDLLPGGSAHTLLQCAFRTKNINIEVENNFARAASQRSCMRGKAHTTASAAAKHVTAEMKLGHTRSMLAAISLAKDSEESGMKAGNMAGVGSSSRAGGMKRKQTGWSIHLKQTFAAEPLVPGEIGAERRVRIWKKCSEEFSSNDPEPVAQRRRLSQQAKHANSTAKDVLAIGEGEKEADANIIQERTTRLHQALFDSISDNFAKPAASALPEDFSLALALRNRAADSQAALSAVTRTNVDQAVAPATSLPLPLPVPALLLPPDYLAELTTNQDLGYGALGIGEAKYGLAASLVAKADEQPGFVRKSDAKFVQEHGGICKEAPAFEQEVFPTCCQTRFGSFCKKDIANKRAFDTAQGFQNNIIRRLRAQRTGRMSGATFLTPDVPFPLAVGIPSDESAAPKGWVMFRVSFNPLDCEWINCEMSGTSKSVVQDFEVKPTITTWREFDGSDCSLMRPCTTSLVEFARWHCDNPGWKYISTQYTVSKCPPYRLHVNAIDIAQMCEPSAVGADAADTSEEEEEINSHMSRFIAAAGLNKVASAKKVPDEIEAEWSATLELQDEAAQPTAHAIALLPQVDEL</sequence>
<feature type="region of interest" description="Disordered" evidence="1">
    <location>
        <begin position="1328"/>
        <end position="1354"/>
    </location>
</feature>
<dbReference type="InterPro" id="IPR003495">
    <property type="entry name" value="CobW/HypB/UreG_nucleotide-bd"/>
</dbReference>
<gene>
    <name evidence="3" type="ORF">PGLA1383_LOCUS7494</name>
</gene>
<name>A0A813DNT8_POLGL</name>
<feature type="compositionally biased region" description="Basic and acidic residues" evidence="1">
    <location>
        <begin position="336"/>
        <end position="368"/>
    </location>
</feature>
<evidence type="ECO:0000313" key="4">
    <source>
        <dbReference type="Proteomes" id="UP000654075"/>
    </source>
</evidence>
<dbReference type="Pfam" id="PF02492">
    <property type="entry name" value="cobW"/>
    <property type="match status" value="1"/>
</dbReference>
<evidence type="ECO:0000313" key="3">
    <source>
        <dbReference type="EMBL" id="CAE8588706.1"/>
    </source>
</evidence>
<comment type="caution">
    <text evidence="3">The sequence shown here is derived from an EMBL/GenBank/DDBJ whole genome shotgun (WGS) entry which is preliminary data.</text>
</comment>
<accession>A0A813DNT8</accession>
<proteinExistence type="predicted"/>
<dbReference type="EMBL" id="CAJNNV010003267">
    <property type="protein sequence ID" value="CAE8588706.1"/>
    <property type="molecule type" value="Genomic_DNA"/>
</dbReference>
<dbReference type="Gene3D" id="3.40.50.300">
    <property type="entry name" value="P-loop containing nucleotide triphosphate hydrolases"/>
    <property type="match status" value="1"/>
</dbReference>
<dbReference type="Proteomes" id="UP000654075">
    <property type="component" value="Unassembled WGS sequence"/>
</dbReference>
<feature type="domain" description="CobW/HypB/UreG nucleotide-binding" evidence="2">
    <location>
        <begin position="145"/>
        <end position="193"/>
    </location>
</feature>
<dbReference type="OrthoDB" id="10678452at2759"/>
<dbReference type="PANTHER" id="PTHR43603">
    <property type="entry name" value="COBW DOMAIN-CONTAINING PROTEIN DDB_G0274527"/>
    <property type="match status" value="1"/>
</dbReference>
<feature type="region of interest" description="Disordered" evidence="1">
    <location>
        <begin position="336"/>
        <end position="388"/>
    </location>
</feature>
<organism evidence="3 4">
    <name type="scientific">Polarella glacialis</name>
    <name type="common">Dinoflagellate</name>
    <dbReference type="NCBI Taxonomy" id="89957"/>
    <lineage>
        <taxon>Eukaryota</taxon>
        <taxon>Sar</taxon>
        <taxon>Alveolata</taxon>
        <taxon>Dinophyceae</taxon>
        <taxon>Suessiales</taxon>
        <taxon>Suessiaceae</taxon>
        <taxon>Polarella</taxon>
    </lineage>
</organism>
<evidence type="ECO:0000256" key="1">
    <source>
        <dbReference type="SAM" id="MobiDB-lite"/>
    </source>
</evidence>
<evidence type="ECO:0000259" key="2">
    <source>
        <dbReference type="Pfam" id="PF02492"/>
    </source>
</evidence>
<reference evidence="3" key="1">
    <citation type="submission" date="2021-02" db="EMBL/GenBank/DDBJ databases">
        <authorList>
            <person name="Dougan E. K."/>
            <person name="Rhodes N."/>
            <person name="Thang M."/>
            <person name="Chan C."/>
        </authorList>
    </citation>
    <scope>NUCLEOTIDE SEQUENCE</scope>
</reference>
<dbReference type="SUPFAM" id="SSF52540">
    <property type="entry name" value="P-loop containing nucleoside triphosphate hydrolases"/>
    <property type="match status" value="1"/>
</dbReference>
<dbReference type="InterPro" id="IPR051927">
    <property type="entry name" value="Zn_Chap_cDPG_Synth"/>
</dbReference>
<feature type="compositionally biased region" description="Low complexity" evidence="1">
    <location>
        <begin position="369"/>
        <end position="388"/>
    </location>
</feature>
<dbReference type="PANTHER" id="PTHR43603:SF1">
    <property type="entry name" value="ZINC-REGULATED GTPASE METALLOPROTEIN ACTIVATOR 1"/>
    <property type="match status" value="1"/>
</dbReference>
<protein>
    <recommendedName>
        <fullName evidence="2">CobW/HypB/UreG nucleotide-binding domain-containing protein</fullName>
    </recommendedName>
</protein>
<keyword evidence="4" id="KW-1185">Reference proteome</keyword>